<gene>
    <name evidence="1" type="ORF">SEA_HORTUMSL17_37</name>
</gene>
<evidence type="ECO:0000313" key="2">
    <source>
        <dbReference type="Proteomes" id="UP000221740"/>
    </source>
</evidence>
<evidence type="ECO:0000313" key="1">
    <source>
        <dbReference type="EMBL" id="AOQ28993.1"/>
    </source>
</evidence>
<name>A0A1C9M1H2_9CAUD</name>
<dbReference type="CDD" id="cd21631">
    <property type="entry name" value="RHH_CopG_NikR-like"/>
    <property type="match status" value="1"/>
</dbReference>
<organism evidence="1 2">
    <name type="scientific">Mycobacterium phage HortumSL17</name>
    <dbReference type="NCBI Taxonomy" id="1897517"/>
    <lineage>
        <taxon>Viruses</taxon>
        <taxon>Duplodnaviria</taxon>
        <taxon>Heunggongvirae</taxon>
        <taxon>Uroviricota</taxon>
        <taxon>Caudoviricetes</taxon>
        <taxon>Fromanvirus</taxon>
        <taxon>Fromanvirus packman</taxon>
    </lineage>
</organism>
<dbReference type="EMBL" id="KX585252">
    <property type="protein sequence ID" value="AOQ28993.1"/>
    <property type="molecule type" value="Genomic_DNA"/>
</dbReference>
<dbReference type="GO" id="GO:0006355">
    <property type="term" value="P:regulation of DNA-templated transcription"/>
    <property type="evidence" value="ECO:0007669"/>
    <property type="project" value="InterPro"/>
</dbReference>
<dbReference type="Proteomes" id="UP000221740">
    <property type="component" value="Segment"/>
</dbReference>
<sequence>MSVSDLAKQIAAHTERTKGMVPKTAKQILGGTYKERNGNMAVYLPRDMIADLKELAHQEGISVSEIAKELFAERLAAGPRFKETRSRRVIE</sequence>
<accession>A0A1C9M1H2</accession>
<protein>
    <submittedName>
        <fullName evidence="1">ParB-like dsDNA partitioning protein</fullName>
    </submittedName>
</protein>
<proteinExistence type="predicted"/>
<reference evidence="1 2" key="1">
    <citation type="submission" date="2016-07" db="EMBL/GenBank/DDBJ databases">
        <authorList>
            <person name="Jaramillo-Criado J.A."/>
            <person name="Gonzalez-Espada L.V."/>
            <person name="Gonzalez-Montes K.M."/>
            <person name="Hernandez-Morales C.S."/>
            <person name="Hernandez-Rivera R."/>
            <person name="Herrera-DelValle R.J."/>
            <person name="Lama-Diaz J.M."/>
            <person name="Llavona-Feo P.M."/>
            <person name="Fernandez-Martinez M."/>
            <person name="Vazquez E."/>
            <person name="Rubin M.R."/>
            <person name="Delesalle V.A."/>
            <person name="Garlena R.A."/>
            <person name="Johnson A.A."/>
            <person name="Russell D.A."/>
            <person name="Pope W.H."/>
            <person name="Jacobs-Sera D."/>
            <person name="Hendrix R.W."/>
            <person name="Hatfull G.F."/>
        </authorList>
    </citation>
    <scope>NUCLEOTIDE SEQUENCE [LARGE SCALE GENOMIC DNA]</scope>
</reference>